<accession>A0A7J6WC44</accession>
<dbReference type="InterPro" id="IPR002182">
    <property type="entry name" value="NB-ARC"/>
</dbReference>
<protein>
    <recommendedName>
        <fullName evidence="1">NB-ARC domain-containing protein</fullName>
    </recommendedName>
</protein>
<evidence type="ECO:0000313" key="2">
    <source>
        <dbReference type="EMBL" id="KAF5194428.1"/>
    </source>
</evidence>
<reference evidence="2 3" key="1">
    <citation type="submission" date="2020-06" db="EMBL/GenBank/DDBJ databases">
        <title>Transcriptomic and genomic resources for Thalictrum thalictroides and T. hernandezii: Facilitating candidate gene discovery in an emerging model plant lineage.</title>
        <authorList>
            <person name="Arias T."/>
            <person name="Riano-Pachon D.M."/>
            <person name="Di Stilio V.S."/>
        </authorList>
    </citation>
    <scope>NUCLEOTIDE SEQUENCE [LARGE SCALE GENOMIC DNA]</scope>
    <source>
        <strain evidence="3">cv. WT478/WT964</strain>
        <tissue evidence="2">Leaves</tissue>
    </source>
</reference>
<dbReference type="Pfam" id="PF00931">
    <property type="entry name" value="NB-ARC"/>
    <property type="match status" value="1"/>
</dbReference>
<sequence>MVLVKELLEQSGAKIKQILSSLEQDKVELEPGHFATRVQEILEIFQEMSESLQPVHHLCKDLDLESMSEFCIVSQKSLKSQGPEGEIELEPPKYEYLGVLLPSQLELMETIWKWFNDDRVRTIGIEGKTGMGKTWMARQLKDRAIAANLFDIVIWMDLNQKSFLECQEQIVHQLGLSITREPDEECYDIEDLTRAVALSLGKKRYLLVINDFNFKYEGMMLLRLPLAALLWLLQCYVINSEAL</sequence>
<name>A0A7J6WC44_THATH</name>
<dbReference type="Proteomes" id="UP000554482">
    <property type="component" value="Unassembled WGS sequence"/>
</dbReference>
<dbReference type="GO" id="GO:0043531">
    <property type="term" value="F:ADP binding"/>
    <property type="evidence" value="ECO:0007669"/>
    <property type="project" value="InterPro"/>
</dbReference>
<feature type="domain" description="NB-ARC" evidence="1">
    <location>
        <begin position="107"/>
        <end position="211"/>
    </location>
</feature>
<gene>
    <name evidence="2" type="ORF">FRX31_015985</name>
</gene>
<dbReference type="OrthoDB" id="664960at2759"/>
<dbReference type="SUPFAM" id="SSF52540">
    <property type="entry name" value="P-loop containing nucleoside triphosphate hydrolases"/>
    <property type="match status" value="1"/>
</dbReference>
<dbReference type="InterPro" id="IPR027417">
    <property type="entry name" value="P-loop_NTPase"/>
</dbReference>
<evidence type="ECO:0000259" key="1">
    <source>
        <dbReference type="Pfam" id="PF00931"/>
    </source>
</evidence>
<dbReference type="AlphaFoldDB" id="A0A7J6WC44"/>
<evidence type="ECO:0000313" key="3">
    <source>
        <dbReference type="Proteomes" id="UP000554482"/>
    </source>
</evidence>
<comment type="caution">
    <text evidence="2">The sequence shown here is derived from an EMBL/GenBank/DDBJ whole genome shotgun (WGS) entry which is preliminary data.</text>
</comment>
<organism evidence="2 3">
    <name type="scientific">Thalictrum thalictroides</name>
    <name type="common">Rue-anemone</name>
    <name type="synonym">Anemone thalictroides</name>
    <dbReference type="NCBI Taxonomy" id="46969"/>
    <lineage>
        <taxon>Eukaryota</taxon>
        <taxon>Viridiplantae</taxon>
        <taxon>Streptophyta</taxon>
        <taxon>Embryophyta</taxon>
        <taxon>Tracheophyta</taxon>
        <taxon>Spermatophyta</taxon>
        <taxon>Magnoliopsida</taxon>
        <taxon>Ranunculales</taxon>
        <taxon>Ranunculaceae</taxon>
        <taxon>Thalictroideae</taxon>
        <taxon>Thalictrum</taxon>
    </lineage>
</organism>
<dbReference type="EMBL" id="JABWDY010018710">
    <property type="protein sequence ID" value="KAF5194428.1"/>
    <property type="molecule type" value="Genomic_DNA"/>
</dbReference>
<keyword evidence="3" id="KW-1185">Reference proteome</keyword>
<dbReference type="Gene3D" id="3.40.50.300">
    <property type="entry name" value="P-loop containing nucleotide triphosphate hydrolases"/>
    <property type="match status" value="1"/>
</dbReference>
<proteinExistence type="predicted"/>